<accession>A0A3E3IWA6</accession>
<dbReference type="PANTHER" id="PTHR10584">
    <property type="entry name" value="SUGAR KINASE"/>
    <property type="match status" value="1"/>
</dbReference>
<keyword evidence="2 5" id="KW-0418">Kinase</keyword>
<evidence type="ECO:0000259" key="3">
    <source>
        <dbReference type="Pfam" id="PF00294"/>
    </source>
</evidence>
<sequence>MKGGEEKKYDVLCVGLALGNIVVHPFPEKFEGGDTMQVEEITVMCGGDAFNQATVLSALGHKTALISKVADDVTGNMVLDQMKARGVDTSLVALDKEIGTSSCIVMVYPGGQRRFCTFKGCLRNFGGKDINFEAAKQAKIVSIGGLYSMPSFDREASIELFRKAREGKTATVLDTKYDAFHIGLAGIKNLLEYTDYFFPSYEEASYLSGLEKPEDIVHFFVDRGALHVGVKLGGRGCYLLTQGFEGLIPSFKSPVLDTTGAGDNFMAGLIHGLLNDWKLTDSVLYANAAGARAVSRLGATDEGEYIETINHILMQTPEGEKLVKEAVKQQ</sequence>
<feature type="domain" description="Carbohydrate kinase PfkB" evidence="3">
    <location>
        <begin position="10"/>
        <end position="301"/>
    </location>
</feature>
<dbReference type="CDD" id="cd01166">
    <property type="entry name" value="KdgK"/>
    <property type="match status" value="1"/>
</dbReference>
<dbReference type="GO" id="GO:0016301">
    <property type="term" value="F:kinase activity"/>
    <property type="evidence" value="ECO:0007669"/>
    <property type="project" value="UniProtKB-KW"/>
</dbReference>
<dbReference type="PANTHER" id="PTHR10584:SF166">
    <property type="entry name" value="RIBOKINASE"/>
    <property type="match status" value="1"/>
</dbReference>
<keyword evidence="6" id="KW-1185">Reference proteome</keyword>
<comment type="caution">
    <text evidence="5">The sequence shown here is derived from an EMBL/GenBank/DDBJ whole genome shotgun (WGS) entry which is preliminary data.</text>
</comment>
<dbReference type="Pfam" id="PF00294">
    <property type="entry name" value="PfkB"/>
    <property type="match status" value="1"/>
</dbReference>
<dbReference type="SUPFAM" id="SSF53613">
    <property type="entry name" value="Ribokinase-like"/>
    <property type="match status" value="1"/>
</dbReference>
<dbReference type="InterPro" id="IPR002173">
    <property type="entry name" value="Carboh/pur_kinase_PfkB_CS"/>
</dbReference>
<evidence type="ECO:0000313" key="6">
    <source>
        <dbReference type="Proteomes" id="UP000260812"/>
    </source>
</evidence>
<evidence type="ECO:0000313" key="7">
    <source>
        <dbReference type="Proteomes" id="UP000261166"/>
    </source>
</evidence>
<dbReference type="Proteomes" id="UP000261166">
    <property type="component" value="Unassembled WGS sequence"/>
</dbReference>
<evidence type="ECO:0000256" key="2">
    <source>
        <dbReference type="ARBA" id="ARBA00022777"/>
    </source>
</evidence>
<evidence type="ECO:0000313" key="4">
    <source>
        <dbReference type="EMBL" id="RGE59855.1"/>
    </source>
</evidence>
<name>A0A3E3IWA6_9FIRM</name>
<evidence type="ECO:0000256" key="1">
    <source>
        <dbReference type="ARBA" id="ARBA00022679"/>
    </source>
</evidence>
<organism evidence="5 7">
    <name type="scientific">Eisenbergiella massiliensis</name>
    <dbReference type="NCBI Taxonomy" id="1720294"/>
    <lineage>
        <taxon>Bacteria</taxon>
        <taxon>Bacillati</taxon>
        <taxon>Bacillota</taxon>
        <taxon>Clostridia</taxon>
        <taxon>Lachnospirales</taxon>
        <taxon>Lachnospiraceae</taxon>
        <taxon>Eisenbergiella</taxon>
    </lineage>
</organism>
<evidence type="ECO:0000313" key="5">
    <source>
        <dbReference type="EMBL" id="RGE71370.1"/>
    </source>
</evidence>
<dbReference type="OrthoDB" id="9788681at2"/>
<gene>
    <name evidence="5" type="ORF">DWY69_12195</name>
    <name evidence="4" type="ORF">DXC51_13755</name>
</gene>
<dbReference type="Gene3D" id="3.40.1190.20">
    <property type="match status" value="1"/>
</dbReference>
<keyword evidence="1" id="KW-0808">Transferase</keyword>
<dbReference type="AlphaFoldDB" id="A0A3E3IWA6"/>
<proteinExistence type="predicted"/>
<dbReference type="EMBL" id="QVLV01000008">
    <property type="protein sequence ID" value="RGE59855.1"/>
    <property type="molecule type" value="Genomic_DNA"/>
</dbReference>
<dbReference type="Proteomes" id="UP000260812">
    <property type="component" value="Unassembled WGS sequence"/>
</dbReference>
<dbReference type="GO" id="GO:0005829">
    <property type="term" value="C:cytosol"/>
    <property type="evidence" value="ECO:0007669"/>
    <property type="project" value="TreeGrafter"/>
</dbReference>
<reference evidence="5 7" key="1">
    <citation type="submission" date="2018-08" db="EMBL/GenBank/DDBJ databases">
        <title>A genome reference for cultivated species of the human gut microbiota.</title>
        <authorList>
            <person name="Zou Y."/>
            <person name="Xue W."/>
            <person name="Luo G."/>
        </authorList>
    </citation>
    <scope>NUCLEOTIDE SEQUENCE [LARGE SCALE GENOMIC DNA]</scope>
    <source>
        <strain evidence="5 7">AF26-4BH</strain>
        <strain evidence="4">TF05-5AC</strain>
    </source>
</reference>
<dbReference type="InterPro" id="IPR011611">
    <property type="entry name" value="PfkB_dom"/>
</dbReference>
<protein>
    <submittedName>
        <fullName evidence="5">Sugar kinase</fullName>
    </submittedName>
</protein>
<dbReference type="InterPro" id="IPR029056">
    <property type="entry name" value="Ribokinase-like"/>
</dbReference>
<dbReference type="GeneID" id="97987906"/>
<dbReference type="PROSITE" id="PS00584">
    <property type="entry name" value="PFKB_KINASES_2"/>
    <property type="match status" value="1"/>
</dbReference>
<dbReference type="RefSeq" id="WP_021634950.1">
    <property type="nucleotide sequence ID" value="NZ_JBKVAZ010000038.1"/>
</dbReference>
<dbReference type="EMBL" id="QVLU01000010">
    <property type="protein sequence ID" value="RGE71370.1"/>
    <property type="molecule type" value="Genomic_DNA"/>
</dbReference>